<dbReference type="PANTHER" id="PTHR31900:SF34">
    <property type="entry name" value="EMB|CAB62440.1-RELATED"/>
    <property type="match status" value="1"/>
</dbReference>
<dbReference type="Pfam" id="PF00646">
    <property type="entry name" value="F-box"/>
    <property type="match status" value="1"/>
</dbReference>
<organism evidence="2 3">
    <name type="scientific">Arabidopsis arenosa</name>
    <name type="common">Sand rock-cress</name>
    <name type="synonym">Cardaminopsis arenosa</name>
    <dbReference type="NCBI Taxonomy" id="38785"/>
    <lineage>
        <taxon>Eukaryota</taxon>
        <taxon>Viridiplantae</taxon>
        <taxon>Streptophyta</taxon>
        <taxon>Embryophyta</taxon>
        <taxon>Tracheophyta</taxon>
        <taxon>Spermatophyta</taxon>
        <taxon>Magnoliopsida</taxon>
        <taxon>eudicotyledons</taxon>
        <taxon>Gunneridae</taxon>
        <taxon>Pentapetalae</taxon>
        <taxon>rosids</taxon>
        <taxon>malvids</taxon>
        <taxon>Brassicales</taxon>
        <taxon>Brassicaceae</taxon>
        <taxon>Camelineae</taxon>
        <taxon>Arabidopsis</taxon>
    </lineage>
</organism>
<proteinExistence type="predicted"/>
<accession>A0A8S2B0K3</accession>
<gene>
    <name evidence="2" type="ORF">AARE701A_LOCUS21523</name>
</gene>
<dbReference type="PANTHER" id="PTHR31900">
    <property type="entry name" value="F-BOX/RNI SUPERFAMILY PROTEIN-RELATED"/>
    <property type="match status" value="1"/>
</dbReference>
<dbReference type="SUPFAM" id="SSF52047">
    <property type="entry name" value="RNI-like"/>
    <property type="match status" value="2"/>
</dbReference>
<reference evidence="2" key="1">
    <citation type="submission" date="2021-01" db="EMBL/GenBank/DDBJ databases">
        <authorList>
            <person name="Bezrukov I."/>
        </authorList>
    </citation>
    <scope>NUCLEOTIDE SEQUENCE</scope>
</reference>
<name>A0A8S2B0K3_ARAAE</name>
<feature type="domain" description="F-box" evidence="1">
    <location>
        <begin position="12"/>
        <end position="60"/>
    </location>
</feature>
<dbReference type="Proteomes" id="UP000682877">
    <property type="component" value="Chromosome 8"/>
</dbReference>
<evidence type="ECO:0000259" key="1">
    <source>
        <dbReference type="PROSITE" id="PS50181"/>
    </source>
</evidence>
<dbReference type="InterPro" id="IPR036047">
    <property type="entry name" value="F-box-like_dom_sf"/>
</dbReference>
<dbReference type="InterPro" id="IPR032675">
    <property type="entry name" value="LRR_dom_sf"/>
</dbReference>
<evidence type="ECO:0000313" key="2">
    <source>
        <dbReference type="EMBL" id="CAE6240961.1"/>
    </source>
</evidence>
<keyword evidence="3" id="KW-1185">Reference proteome</keyword>
<protein>
    <recommendedName>
        <fullName evidence="1">F-box domain-containing protein</fullName>
    </recommendedName>
</protein>
<dbReference type="Gene3D" id="1.20.1280.50">
    <property type="match status" value="1"/>
</dbReference>
<sequence>MTSKRIVSSIQSDRLSNLPDTLLIIIISSLSFKECLSTSVLSTRWRYLCRETRNIAFNESEYVDHSVSDKKSKRISFVGYMSQWISRYHGRYIESFEICFSLPLGFMAEIKSLIEFAVSRQVKNLVIDFKDPSWTINSSASWYAYLAVKLPVCVYSLTTLESLKIYACGFDPSKFTNSGLPRKLSIGWIQFTEAESLLSNSPTLKSLSIDYCWSVDIKNIAGDMKEVVVDNSDFFPKKACSFDLPNVEIFKYSGSVLSFDVKRMNRIIKEVYLDFFCAEGEYAKPNRRTKLDGTDLSGFLNSFRGARTLSVCPYLLQSIQECEDPSSLLRPMDTEHLVLRTRMHVMEFKGIKLLLDNCPNLETLTFDIIRRSKFSYTKSYCGICPKTCWQNSLTYKSLPKTLKVVVVRNYSGLFNELNVLKFLIQSRRGHADGSMLERVELYMHNSMEESQRMLAHEGAEMLQSISGVVQECVRTSALSRKWRYLYQETKNLSFRESDFVSPYITDEYSRFAACASFFRFVDNWLSRIQDQVVESFEICFSNPVGFEHKIEALIEYAVSKRVKNLVIDLSNPAWRNYNDISSVCVSYLHFIVTLPKSVYSLTTLESLKIYGCKFDPSRFTNPVLLRRLSIGWMRLENLQSLLSKATSLLSLSIKECWGVDMTWMAGQFRELVLENLDFSYMQCSFELPRIHSLKYSGQVFDFYFDTMNVIIPKVYLDFGEEREYDQPTQSTRISGEVISRMLNDLRAASTLAVCPYILQTIQECKKPFYMLQPLETRDLVLRTKMSTKELNGIIILLKNCPNLETISFDILPSSPFQRTSSYEGIDPKTYWMQNRTCESLRKTLKVVVMRNFGGSSNELNVLRYLIRLASGGGNALERVELYVPNGMEESQAMVVFAKAEMLQRTSKHVQVLCAQLLEN</sequence>
<dbReference type="EMBL" id="LR999458">
    <property type="protein sequence ID" value="CAE6240961.1"/>
    <property type="molecule type" value="Genomic_DNA"/>
</dbReference>
<dbReference type="SUPFAM" id="SSF81383">
    <property type="entry name" value="F-box domain"/>
    <property type="match status" value="1"/>
</dbReference>
<dbReference type="PROSITE" id="PS50181">
    <property type="entry name" value="FBOX"/>
    <property type="match status" value="1"/>
</dbReference>
<evidence type="ECO:0000313" key="3">
    <source>
        <dbReference type="Proteomes" id="UP000682877"/>
    </source>
</evidence>
<dbReference type="InterPro" id="IPR050232">
    <property type="entry name" value="FBL13/AtMIF1-like"/>
</dbReference>
<dbReference type="AlphaFoldDB" id="A0A8S2B0K3"/>
<dbReference type="InterPro" id="IPR001810">
    <property type="entry name" value="F-box_dom"/>
</dbReference>
<dbReference type="Gene3D" id="3.80.10.10">
    <property type="entry name" value="Ribonuclease Inhibitor"/>
    <property type="match status" value="1"/>
</dbReference>